<dbReference type="Pfam" id="PF13410">
    <property type="entry name" value="GST_C_2"/>
    <property type="match status" value="1"/>
</dbReference>
<protein>
    <submittedName>
        <fullName evidence="4">Glutathionyl-hydroquinone reductase YqjG</fullName>
        <ecNumber evidence="4">1.8.-.-</ecNumber>
    </submittedName>
</protein>
<evidence type="ECO:0000313" key="4">
    <source>
        <dbReference type="EMBL" id="OOM79616.1"/>
    </source>
</evidence>
<gene>
    <name evidence="4" type="primary">yqjG_4</name>
    <name evidence="4" type="ORF">CLPUN_15640</name>
</gene>
<dbReference type="OrthoDB" id="9769158at2"/>
<dbReference type="GO" id="GO:0005737">
    <property type="term" value="C:cytoplasm"/>
    <property type="evidence" value="ECO:0007669"/>
    <property type="project" value="TreeGrafter"/>
</dbReference>
<feature type="binding site" evidence="2">
    <location>
        <position position="86"/>
    </location>
    <ligand>
        <name>glutathione</name>
        <dbReference type="ChEBI" id="CHEBI:57925"/>
    </ligand>
</feature>
<dbReference type="PIRSF" id="PIRSF015753">
    <property type="entry name" value="GST"/>
    <property type="match status" value="1"/>
</dbReference>
<sequence length="320" mass="37578">MSELKKFKTFSNEIQKDGAFIQQDNLFIKKFGNKADEWPVEPNRYRLLWMPACPHSHKVVIVLKLLGLDKVISIGAAGPYRTEKGWIFSLDKDEKDPALGIHYISDIYEAEDPNYSGRPTVPIIVDTVTGKGVNNDNFNLTTYLETDWEHYHKENAPDLYPVELREEIEKLNKIIYEDINTGVYKAGFAHTQEAYEKAYDKLFLRLDEFEKRLENQRYLFGNKITDSDIRLYTTLARFDSVYYQIFRTNRNRLVDYKNLWDYARDLYQIKGIGDTTDFEFIKDSYHLSPHLKILFGNIHSLLPKGPDLSVWIKPHGRDRF</sequence>
<dbReference type="STRING" id="29367.CLPUN_15640"/>
<feature type="site" description="Lowers pKa of active site Cys" evidence="3">
    <location>
        <position position="285"/>
    </location>
</feature>
<feature type="active site" description="Proton donor/acceptor" evidence="1">
    <location>
        <position position="184"/>
    </location>
</feature>
<dbReference type="InterPro" id="IPR047047">
    <property type="entry name" value="GST_Omega-like_C"/>
</dbReference>
<dbReference type="Gene3D" id="1.20.1050.10">
    <property type="match status" value="1"/>
</dbReference>
<feature type="site" description="Lowers pKa of active site Cys" evidence="3">
    <location>
        <position position="242"/>
    </location>
</feature>
<dbReference type="CDD" id="cd03190">
    <property type="entry name" value="GST_C_Omega_like"/>
    <property type="match status" value="1"/>
</dbReference>
<evidence type="ECO:0000256" key="2">
    <source>
        <dbReference type="PIRSR" id="PIRSR015753-2"/>
    </source>
</evidence>
<dbReference type="RefSeq" id="WP_077846746.1">
    <property type="nucleotide sequence ID" value="NZ_LZZM01000099.1"/>
</dbReference>
<dbReference type="SUPFAM" id="SSF52833">
    <property type="entry name" value="Thioredoxin-like"/>
    <property type="match status" value="1"/>
</dbReference>
<dbReference type="GO" id="GO:0004364">
    <property type="term" value="F:glutathione transferase activity"/>
    <property type="evidence" value="ECO:0007669"/>
    <property type="project" value="InterPro"/>
</dbReference>
<dbReference type="GO" id="GO:0016491">
    <property type="term" value="F:oxidoreductase activity"/>
    <property type="evidence" value="ECO:0007669"/>
    <property type="project" value="UniProtKB-KW"/>
</dbReference>
<evidence type="ECO:0000313" key="5">
    <source>
        <dbReference type="Proteomes" id="UP000190890"/>
    </source>
</evidence>
<dbReference type="SFLD" id="SFLDG01148">
    <property type="entry name" value="Xi_(cytGST)"/>
    <property type="match status" value="1"/>
</dbReference>
<dbReference type="InterPro" id="IPR016639">
    <property type="entry name" value="GST_Omega/GSH"/>
</dbReference>
<feature type="binding site" evidence="2">
    <location>
        <begin position="118"/>
        <end position="121"/>
    </location>
    <ligand>
        <name>glutathione</name>
        <dbReference type="ChEBI" id="CHEBI:57925"/>
    </ligand>
</feature>
<evidence type="ECO:0000256" key="3">
    <source>
        <dbReference type="PIRSR" id="PIRSR015753-3"/>
    </source>
</evidence>
<feature type="active site" description="Nucleophile" evidence="1">
    <location>
        <position position="53"/>
    </location>
</feature>
<dbReference type="AlphaFoldDB" id="A0A1S8TPG3"/>
<dbReference type="Gene3D" id="3.40.30.10">
    <property type="entry name" value="Glutaredoxin"/>
    <property type="match status" value="1"/>
</dbReference>
<proteinExistence type="predicted"/>
<comment type="caution">
    <text evidence="4">The sequence shown here is derived from an EMBL/GenBank/DDBJ whole genome shotgun (WGS) entry which is preliminary data.</text>
</comment>
<dbReference type="PANTHER" id="PTHR32419:SF6">
    <property type="entry name" value="GLUTATHIONE S-TRANSFERASE OMEGA-LIKE 1-RELATED"/>
    <property type="match status" value="1"/>
</dbReference>
<dbReference type="Proteomes" id="UP000190890">
    <property type="component" value="Unassembled WGS sequence"/>
</dbReference>
<dbReference type="InterPro" id="IPR036282">
    <property type="entry name" value="Glutathione-S-Trfase_C_sf"/>
</dbReference>
<reference evidence="4 5" key="1">
    <citation type="submission" date="2016-05" db="EMBL/GenBank/DDBJ databases">
        <title>Microbial solvent formation.</title>
        <authorList>
            <person name="Poehlein A."/>
            <person name="Montoya Solano J.D."/>
            <person name="Flitsch S."/>
            <person name="Krabben P."/>
            <person name="Duerre P."/>
            <person name="Daniel R."/>
        </authorList>
    </citation>
    <scope>NUCLEOTIDE SEQUENCE [LARGE SCALE GENOMIC DNA]</scope>
    <source>
        <strain evidence="4 5">DSM 2619</strain>
    </source>
</reference>
<accession>A0A1S8TPG3</accession>
<dbReference type="InterPro" id="IPR036249">
    <property type="entry name" value="Thioredoxin-like_sf"/>
</dbReference>
<dbReference type="SFLD" id="SFLDS00019">
    <property type="entry name" value="Glutathione_Transferase_(cytos"/>
    <property type="match status" value="1"/>
</dbReference>
<dbReference type="EC" id="1.8.-.-" evidence="4"/>
<dbReference type="EMBL" id="LZZM01000099">
    <property type="protein sequence ID" value="OOM79616.1"/>
    <property type="molecule type" value="Genomic_DNA"/>
</dbReference>
<keyword evidence="4" id="KW-0560">Oxidoreductase</keyword>
<name>A0A1S8TPG3_9CLOT</name>
<dbReference type="InterPro" id="IPR040079">
    <property type="entry name" value="Glutathione_S-Trfase"/>
</dbReference>
<organism evidence="4 5">
    <name type="scientific">Clostridium puniceum</name>
    <dbReference type="NCBI Taxonomy" id="29367"/>
    <lineage>
        <taxon>Bacteria</taxon>
        <taxon>Bacillati</taxon>
        <taxon>Bacillota</taxon>
        <taxon>Clostridia</taxon>
        <taxon>Eubacteriales</taxon>
        <taxon>Clostridiaceae</taxon>
        <taxon>Clostridium</taxon>
    </lineage>
</organism>
<evidence type="ECO:0000256" key="1">
    <source>
        <dbReference type="PIRSR" id="PIRSR015753-1"/>
    </source>
</evidence>
<dbReference type="PANTHER" id="PTHR32419">
    <property type="entry name" value="GLUTATHIONYL-HYDROQUINONE REDUCTASE"/>
    <property type="match status" value="1"/>
</dbReference>
<dbReference type="SUPFAM" id="SSF47616">
    <property type="entry name" value="GST C-terminal domain-like"/>
    <property type="match status" value="1"/>
</dbReference>
<dbReference type="SFLD" id="SFLDG01206">
    <property type="entry name" value="Xi.1"/>
    <property type="match status" value="1"/>
</dbReference>
<keyword evidence="5" id="KW-1185">Reference proteome</keyword>